<dbReference type="InterPro" id="IPR043128">
    <property type="entry name" value="Rev_trsase/Diguanyl_cyclase"/>
</dbReference>
<dbReference type="GO" id="GO:0007165">
    <property type="term" value="P:signal transduction"/>
    <property type="evidence" value="ECO:0007669"/>
    <property type="project" value="InterPro"/>
</dbReference>
<dbReference type="FunFam" id="3.30.70.270:FF:000001">
    <property type="entry name" value="Diguanylate cyclase domain protein"/>
    <property type="match status" value="1"/>
</dbReference>
<evidence type="ECO:0000259" key="6">
    <source>
        <dbReference type="PROSITE" id="PS50887"/>
    </source>
</evidence>
<name>A0A1I1GVA3_9GAMM</name>
<reference evidence="7 8" key="1">
    <citation type="submission" date="2016-10" db="EMBL/GenBank/DDBJ databases">
        <authorList>
            <person name="de Groot N.N."/>
        </authorList>
    </citation>
    <scope>NUCLEOTIDE SEQUENCE [LARGE SCALE GENOMIC DNA]</scope>
    <source>
        <strain evidence="7 8">DSM 6059</strain>
    </source>
</reference>
<dbReference type="InterPro" id="IPR000160">
    <property type="entry name" value="GGDEF_dom"/>
</dbReference>
<evidence type="ECO:0000256" key="1">
    <source>
        <dbReference type="ARBA" id="ARBA00001946"/>
    </source>
</evidence>
<dbReference type="RefSeq" id="WP_091980868.1">
    <property type="nucleotide sequence ID" value="NZ_FOLO01000005.1"/>
</dbReference>
<dbReference type="Gene3D" id="3.30.70.270">
    <property type="match status" value="1"/>
</dbReference>
<evidence type="ECO:0000313" key="8">
    <source>
        <dbReference type="Proteomes" id="UP000198862"/>
    </source>
</evidence>
<proteinExistence type="predicted"/>
<dbReference type="CDD" id="cd01949">
    <property type="entry name" value="GGDEF"/>
    <property type="match status" value="1"/>
</dbReference>
<sequence length="560" mass="64274">MRPLKIKNQLNFAFSFSIFLTLLCIFIANNLVGIVSKSYEDVINKTLPIIRHASELSFLSKQIELRLREINNTILAGSIDANMNDIHLLWQQIDNLIQKLLVEKISKLSIDDLSKYNAYINTYLSYNQQFSRPLLLKNNADKLQKIHRQAIESAHDYSQNVLQKEMEQFARKIVSSALTKNEMKQLEQSYKFYKSSTDLLKFFKLAISTNDINELNTLKRMSVNLYQKMLISGDNAFAYKPVTTIWLKKIEHLYAGEYSLFKNRYDVLRLGSVVTTLINQQIDTASKIEHVADNLSLDMQSIMEQKKQTTINTVDKMNILFIIIIFGSVLLSFIFIWLFINKSLLIRITTIREKILQLANGDVDIEVEIHKNDELGDMEEALTKLKHYVQKSKDLSIRDSLTGLLNHAQFKENLKLEIKRNSRQNLPLSLAIIDIDFFKRYNDTYGHPKGDECLKIVSKLIYNVCERAGDSAYRIGGEEFAVLMPNTHAIEQEAKLSQLQSQLALKKVVHGQSQVSNFVTISIGIYSCQPTPNTSIDDFYNRADMALYAAKIQRNSIALG</sequence>
<dbReference type="Proteomes" id="UP000198862">
    <property type="component" value="Unassembled WGS sequence"/>
</dbReference>
<dbReference type="SUPFAM" id="SSF55073">
    <property type="entry name" value="Nucleotide cyclase"/>
    <property type="match status" value="1"/>
</dbReference>
<dbReference type="PANTHER" id="PTHR45138">
    <property type="entry name" value="REGULATORY COMPONENTS OF SENSORY TRANSDUCTION SYSTEM"/>
    <property type="match status" value="1"/>
</dbReference>
<evidence type="ECO:0000256" key="2">
    <source>
        <dbReference type="ARBA" id="ARBA00012528"/>
    </source>
</evidence>
<organism evidence="7 8">
    <name type="scientific">Pseudoalteromonas denitrificans DSM 6059</name>
    <dbReference type="NCBI Taxonomy" id="1123010"/>
    <lineage>
        <taxon>Bacteria</taxon>
        <taxon>Pseudomonadati</taxon>
        <taxon>Pseudomonadota</taxon>
        <taxon>Gammaproteobacteria</taxon>
        <taxon>Alteromonadales</taxon>
        <taxon>Pseudoalteromonadaceae</taxon>
        <taxon>Pseudoalteromonas</taxon>
    </lineage>
</organism>
<dbReference type="Pfam" id="PF00990">
    <property type="entry name" value="GGDEF"/>
    <property type="match status" value="1"/>
</dbReference>
<dbReference type="GO" id="GO:1902201">
    <property type="term" value="P:negative regulation of bacterial-type flagellum-dependent cell motility"/>
    <property type="evidence" value="ECO:0007669"/>
    <property type="project" value="TreeGrafter"/>
</dbReference>
<dbReference type="STRING" id="1123010.SAMN02745724_00992"/>
<dbReference type="GO" id="GO:0043709">
    <property type="term" value="P:cell adhesion involved in single-species biofilm formation"/>
    <property type="evidence" value="ECO:0007669"/>
    <property type="project" value="TreeGrafter"/>
</dbReference>
<accession>A0A1I1GVA3</accession>
<feature type="transmembrane region" description="Helical" evidence="4">
    <location>
        <begin position="12"/>
        <end position="35"/>
    </location>
</feature>
<keyword evidence="8" id="KW-1185">Reference proteome</keyword>
<dbReference type="GO" id="GO:0052621">
    <property type="term" value="F:diguanylate cyclase activity"/>
    <property type="evidence" value="ECO:0007669"/>
    <property type="project" value="UniProtKB-EC"/>
</dbReference>
<dbReference type="PROSITE" id="PS50887">
    <property type="entry name" value="GGDEF"/>
    <property type="match status" value="1"/>
</dbReference>
<dbReference type="PROSITE" id="PS50885">
    <property type="entry name" value="HAMP"/>
    <property type="match status" value="1"/>
</dbReference>
<dbReference type="OrthoDB" id="5620448at2"/>
<evidence type="ECO:0000313" key="7">
    <source>
        <dbReference type="EMBL" id="SFC13778.1"/>
    </source>
</evidence>
<evidence type="ECO:0000256" key="3">
    <source>
        <dbReference type="ARBA" id="ARBA00034247"/>
    </source>
</evidence>
<comment type="catalytic activity">
    <reaction evidence="3">
        <text>2 GTP = 3',3'-c-di-GMP + 2 diphosphate</text>
        <dbReference type="Rhea" id="RHEA:24898"/>
        <dbReference type="ChEBI" id="CHEBI:33019"/>
        <dbReference type="ChEBI" id="CHEBI:37565"/>
        <dbReference type="ChEBI" id="CHEBI:58805"/>
        <dbReference type="EC" id="2.7.7.65"/>
    </reaction>
</comment>
<dbReference type="NCBIfam" id="TIGR00254">
    <property type="entry name" value="GGDEF"/>
    <property type="match status" value="1"/>
</dbReference>
<dbReference type="InterPro" id="IPR050469">
    <property type="entry name" value="Diguanylate_Cyclase"/>
</dbReference>
<dbReference type="EC" id="2.7.7.65" evidence="2"/>
<dbReference type="EMBL" id="FOLO01000005">
    <property type="protein sequence ID" value="SFC13778.1"/>
    <property type="molecule type" value="Genomic_DNA"/>
</dbReference>
<feature type="domain" description="GGDEF" evidence="6">
    <location>
        <begin position="426"/>
        <end position="560"/>
    </location>
</feature>
<dbReference type="PANTHER" id="PTHR45138:SF9">
    <property type="entry name" value="DIGUANYLATE CYCLASE DGCM-RELATED"/>
    <property type="match status" value="1"/>
</dbReference>
<dbReference type="Gene3D" id="6.10.340.10">
    <property type="match status" value="1"/>
</dbReference>
<protein>
    <recommendedName>
        <fullName evidence="2">diguanylate cyclase</fullName>
        <ecNumber evidence="2">2.7.7.65</ecNumber>
    </recommendedName>
</protein>
<feature type="transmembrane region" description="Helical" evidence="4">
    <location>
        <begin position="319"/>
        <end position="340"/>
    </location>
</feature>
<evidence type="ECO:0000256" key="4">
    <source>
        <dbReference type="SAM" id="Phobius"/>
    </source>
</evidence>
<gene>
    <name evidence="7" type="ORF">SAMN02745724_00992</name>
</gene>
<feature type="domain" description="HAMP" evidence="5">
    <location>
        <begin position="342"/>
        <end position="394"/>
    </location>
</feature>
<keyword evidence="4" id="KW-0472">Membrane</keyword>
<dbReference type="GO" id="GO:0005886">
    <property type="term" value="C:plasma membrane"/>
    <property type="evidence" value="ECO:0007669"/>
    <property type="project" value="TreeGrafter"/>
</dbReference>
<dbReference type="InterPro" id="IPR029787">
    <property type="entry name" value="Nucleotide_cyclase"/>
</dbReference>
<dbReference type="SMART" id="SM00267">
    <property type="entry name" value="GGDEF"/>
    <property type="match status" value="1"/>
</dbReference>
<dbReference type="AlphaFoldDB" id="A0A1I1GVA3"/>
<evidence type="ECO:0000259" key="5">
    <source>
        <dbReference type="PROSITE" id="PS50885"/>
    </source>
</evidence>
<keyword evidence="4" id="KW-1133">Transmembrane helix</keyword>
<comment type="cofactor">
    <cofactor evidence="1">
        <name>Mg(2+)</name>
        <dbReference type="ChEBI" id="CHEBI:18420"/>
    </cofactor>
</comment>
<dbReference type="InterPro" id="IPR003660">
    <property type="entry name" value="HAMP_dom"/>
</dbReference>
<keyword evidence="4" id="KW-0812">Transmembrane</keyword>